<dbReference type="InterPro" id="IPR029058">
    <property type="entry name" value="AB_hydrolase_fold"/>
</dbReference>
<comment type="caution">
    <text evidence="4">The sequence shown here is derived from an EMBL/GenBank/DDBJ whole genome shotgun (WGS) entry which is preliminary data.</text>
</comment>
<keyword evidence="2" id="KW-0812">Transmembrane</keyword>
<dbReference type="Pfam" id="PF07859">
    <property type="entry name" value="Abhydrolase_3"/>
    <property type="match status" value="1"/>
</dbReference>
<evidence type="ECO:0000313" key="4">
    <source>
        <dbReference type="EMBL" id="KAL0478039.1"/>
    </source>
</evidence>
<keyword evidence="2" id="KW-1133">Transmembrane helix</keyword>
<keyword evidence="5" id="KW-1185">Reference proteome</keyword>
<dbReference type="Proteomes" id="UP001431209">
    <property type="component" value="Unassembled WGS sequence"/>
</dbReference>
<accession>A0AAW2YLN4</accession>
<dbReference type="PANTHER" id="PTHR48081">
    <property type="entry name" value="AB HYDROLASE SUPERFAMILY PROTEIN C4A8.06C"/>
    <property type="match status" value="1"/>
</dbReference>
<feature type="transmembrane region" description="Helical" evidence="2">
    <location>
        <begin position="7"/>
        <end position="24"/>
    </location>
</feature>
<dbReference type="EMBL" id="JAOPGA020000299">
    <property type="protein sequence ID" value="KAL0478039.1"/>
    <property type="molecule type" value="Genomic_DNA"/>
</dbReference>
<sequence>MIYSVGCLCFQIVLYTVAIVEYYFPSKPHKNDSVLSRSTPYARSFYFLLKICRTLMGNMLEMLIDFIPDSRMTQGPYDKSYTYHNIQVNNSGLDSVLVKSNTYNLEDNVFVIHFFGGGFLFGSPQMSLASISAMLKPLKANCLSVSYGCAQNFTLQQMVDHAEQALEWVKSKGVKSNKIVLFGESAGCVLATMLALRGHQVACMVFSSPMTDLTRTGQSYENEYNADADFLITVNGLKLAHDNLKRRNIIQDMKDHSLVQLSKKQLEKLKAPIYVFWSPLEIFYTDIVKFVSNLRQANVVVYEEGDKPSTWHCYTMYHRVIPEAKATFSNIIKFVYNNTRHK</sequence>
<organism evidence="4 5">
    <name type="scientific">Acrasis kona</name>
    <dbReference type="NCBI Taxonomy" id="1008807"/>
    <lineage>
        <taxon>Eukaryota</taxon>
        <taxon>Discoba</taxon>
        <taxon>Heterolobosea</taxon>
        <taxon>Tetramitia</taxon>
        <taxon>Eutetramitia</taxon>
        <taxon>Acrasidae</taxon>
        <taxon>Acrasis</taxon>
    </lineage>
</organism>
<dbReference type="AlphaFoldDB" id="A0AAW2YLN4"/>
<evidence type="ECO:0000256" key="1">
    <source>
        <dbReference type="ARBA" id="ARBA00022801"/>
    </source>
</evidence>
<evidence type="ECO:0000259" key="3">
    <source>
        <dbReference type="Pfam" id="PF07859"/>
    </source>
</evidence>
<dbReference type="Gene3D" id="3.40.50.1820">
    <property type="entry name" value="alpha/beta hydrolase"/>
    <property type="match status" value="1"/>
</dbReference>
<reference evidence="4 5" key="1">
    <citation type="submission" date="2024-03" db="EMBL/GenBank/DDBJ databases">
        <title>The Acrasis kona genome and developmental transcriptomes reveal deep origins of eukaryotic multicellular pathways.</title>
        <authorList>
            <person name="Sheikh S."/>
            <person name="Fu C.-J."/>
            <person name="Brown M.W."/>
            <person name="Baldauf S.L."/>
        </authorList>
    </citation>
    <scope>NUCLEOTIDE SEQUENCE [LARGE SCALE GENOMIC DNA]</scope>
    <source>
        <strain evidence="4 5">ATCC MYA-3509</strain>
    </source>
</reference>
<evidence type="ECO:0000313" key="5">
    <source>
        <dbReference type="Proteomes" id="UP001431209"/>
    </source>
</evidence>
<protein>
    <recommendedName>
        <fullName evidence="3">Alpha/beta hydrolase fold-3 domain-containing protein</fullName>
    </recommendedName>
</protein>
<evidence type="ECO:0000256" key="2">
    <source>
        <dbReference type="SAM" id="Phobius"/>
    </source>
</evidence>
<dbReference type="SUPFAM" id="SSF53474">
    <property type="entry name" value="alpha/beta-Hydrolases"/>
    <property type="match status" value="1"/>
</dbReference>
<keyword evidence="1" id="KW-0378">Hydrolase</keyword>
<proteinExistence type="predicted"/>
<name>A0AAW2YLN4_9EUKA</name>
<keyword evidence="2" id="KW-0472">Membrane</keyword>
<gene>
    <name evidence="4" type="ORF">AKO1_005416</name>
</gene>
<feature type="domain" description="Alpha/beta hydrolase fold-3" evidence="3">
    <location>
        <begin position="111"/>
        <end position="302"/>
    </location>
</feature>
<dbReference type="InterPro" id="IPR050300">
    <property type="entry name" value="GDXG_lipolytic_enzyme"/>
</dbReference>
<dbReference type="GO" id="GO:0016787">
    <property type="term" value="F:hydrolase activity"/>
    <property type="evidence" value="ECO:0007669"/>
    <property type="project" value="UniProtKB-KW"/>
</dbReference>
<dbReference type="InterPro" id="IPR013094">
    <property type="entry name" value="AB_hydrolase_3"/>
</dbReference>